<evidence type="ECO:0000256" key="1">
    <source>
        <dbReference type="PROSITE-ProRule" id="PRU00339"/>
    </source>
</evidence>
<accession>A0A4Z0CEX9</accession>
<dbReference type="PANTHER" id="PTHR44809">
    <property type="match status" value="1"/>
</dbReference>
<dbReference type="InterPro" id="IPR011990">
    <property type="entry name" value="TPR-like_helical_dom_sf"/>
</dbReference>
<dbReference type="PANTHER" id="PTHR44809:SF1">
    <property type="entry name" value="PROTEIN O-MANNOSYL-TRANSFERASE TMTC1"/>
    <property type="match status" value="1"/>
</dbReference>
<dbReference type="RefSeq" id="WP_135249064.1">
    <property type="nucleotide sequence ID" value="NZ_SMLK01000001.1"/>
</dbReference>
<dbReference type="AlphaFoldDB" id="A0A4Z0CEX9"/>
<dbReference type="InterPro" id="IPR019734">
    <property type="entry name" value="TPR_rpt"/>
</dbReference>
<dbReference type="Gene3D" id="1.25.40.10">
    <property type="entry name" value="Tetratricopeptide repeat domain"/>
    <property type="match status" value="1"/>
</dbReference>
<reference evidence="2 3" key="1">
    <citation type="submission" date="2019-03" db="EMBL/GenBank/DDBJ databases">
        <title>Ramlibacter sp. 18x22-1, whole genome shotgun sequence.</title>
        <authorList>
            <person name="Zhang X."/>
            <person name="Feng G."/>
            <person name="Zhu H."/>
        </authorList>
    </citation>
    <scope>NUCLEOTIDE SEQUENCE [LARGE SCALE GENOMIC DNA]</scope>
    <source>
        <strain evidence="2 3">18x22-1</strain>
    </source>
</reference>
<feature type="repeat" description="TPR" evidence="1">
    <location>
        <begin position="135"/>
        <end position="168"/>
    </location>
</feature>
<feature type="repeat" description="TPR" evidence="1">
    <location>
        <begin position="169"/>
        <end position="202"/>
    </location>
</feature>
<comment type="caution">
    <text evidence="2">The sequence shown here is derived from an EMBL/GenBank/DDBJ whole genome shotgun (WGS) entry which is preliminary data.</text>
</comment>
<evidence type="ECO:0000313" key="3">
    <source>
        <dbReference type="Proteomes" id="UP000297839"/>
    </source>
</evidence>
<dbReference type="EMBL" id="SMLK01000001">
    <property type="protein sequence ID" value="TFZ08979.1"/>
    <property type="molecule type" value="Genomic_DNA"/>
</dbReference>
<dbReference type="SMART" id="SM00028">
    <property type="entry name" value="TPR"/>
    <property type="match status" value="4"/>
</dbReference>
<gene>
    <name evidence="2" type="ORF">EZ216_07510</name>
</gene>
<sequence length="516" mass="57281">MLEPAWAHLRGGRWSEAQAAFRQALAQDAGSVPARMGLARAASASGDWLTAAAWLSDACRLVPRDREPAVSLGELLIAQRQFGQAVAVYRRLYDDLDDRDRATLLHLGYSLEQTFELDEAIERYTEAAMREPGFLEAHVNLAGVLWRVGRFDDALAHARTAVQLGPNHPHAVRMLGMALLNLNRVDEAELQSRRALSLAPDLAAAQFDLASCLLLAGRLDEGWEWYGKRWNDPARLRRPPFYDAALEWRGPSQSLQGQSVVVYAEQGMGDAIQLLRYVPKLQRLGARVVCAVHTALVPLVEYSFGVECLTPERGTQVDLHAALLDLPLRFRTTLDDVPSPGAYLQAPPQHVAKWRHRIAPSPKLKVGLAWSGWTRQVNNRNRAIALSELQPLLDLEGVQWFSLQKGDAGSFTDTETSKLVDLTGEWNDFADSAAMLGELDLVITVDTVVAHLAGAVGRECWVMLPPNPDFRWLLDRDDSPWYASLRLFRRGFEADGRARQVAAVRDALAARVARAT</sequence>
<keyword evidence="3" id="KW-1185">Reference proteome</keyword>
<dbReference type="Gene3D" id="3.40.50.2000">
    <property type="entry name" value="Glycogen Phosphorylase B"/>
    <property type="match status" value="1"/>
</dbReference>
<dbReference type="OrthoDB" id="9809392at2"/>
<evidence type="ECO:0000313" key="2">
    <source>
        <dbReference type="EMBL" id="TFZ08979.1"/>
    </source>
</evidence>
<dbReference type="InterPro" id="IPR052943">
    <property type="entry name" value="TMTC_O-mannosyl-trnsfr"/>
</dbReference>
<dbReference type="PROSITE" id="PS50005">
    <property type="entry name" value="TPR"/>
    <property type="match status" value="2"/>
</dbReference>
<dbReference type="SUPFAM" id="SSF53756">
    <property type="entry name" value="UDP-Glycosyltransferase/glycogen phosphorylase"/>
    <property type="match status" value="1"/>
</dbReference>
<organism evidence="2 3">
    <name type="scientific">Ramlibacter humi</name>
    <dbReference type="NCBI Taxonomy" id="2530451"/>
    <lineage>
        <taxon>Bacteria</taxon>
        <taxon>Pseudomonadati</taxon>
        <taxon>Pseudomonadota</taxon>
        <taxon>Betaproteobacteria</taxon>
        <taxon>Burkholderiales</taxon>
        <taxon>Comamonadaceae</taxon>
        <taxon>Ramlibacter</taxon>
    </lineage>
</organism>
<dbReference type="SUPFAM" id="SSF48452">
    <property type="entry name" value="TPR-like"/>
    <property type="match status" value="1"/>
</dbReference>
<protein>
    <submittedName>
        <fullName evidence="2">Tetratricopeptide repeat protein</fullName>
    </submittedName>
</protein>
<name>A0A4Z0CEX9_9BURK</name>
<dbReference type="Proteomes" id="UP000297839">
    <property type="component" value="Unassembled WGS sequence"/>
</dbReference>
<dbReference type="Pfam" id="PF13432">
    <property type="entry name" value="TPR_16"/>
    <property type="match status" value="2"/>
</dbReference>
<proteinExistence type="predicted"/>
<keyword evidence="1" id="KW-0802">TPR repeat</keyword>